<evidence type="ECO:0000313" key="1">
    <source>
        <dbReference type="EMBL" id="GCE63070.1"/>
    </source>
</evidence>
<evidence type="ECO:0000313" key="2">
    <source>
        <dbReference type="Proteomes" id="UP000324831"/>
    </source>
</evidence>
<dbReference type="AlphaFoldDB" id="A0A478FST9"/>
<dbReference type="Proteomes" id="UP000324831">
    <property type="component" value="Unassembled WGS sequence"/>
</dbReference>
<accession>A0A478FST9</accession>
<organism evidence="1 2">
    <name type="scientific">Candidatus Mycoplasma haematohominis</name>
    <dbReference type="NCBI Taxonomy" id="1494318"/>
    <lineage>
        <taxon>Bacteria</taxon>
        <taxon>Bacillati</taxon>
        <taxon>Mycoplasmatota</taxon>
        <taxon>Mollicutes</taxon>
        <taxon>Mycoplasmataceae</taxon>
        <taxon>Mycoplasma</taxon>
    </lineage>
</organism>
<comment type="caution">
    <text evidence="1">The sequence shown here is derived from an EMBL/GenBank/DDBJ whole genome shotgun (WGS) entry which is preliminary data.</text>
</comment>
<gene>
    <name evidence="1" type="ORF">MHSWG343_00480</name>
</gene>
<proteinExistence type="predicted"/>
<dbReference type="EMBL" id="BIMN01000001">
    <property type="protein sequence ID" value="GCE63070.1"/>
    <property type="molecule type" value="Genomic_DNA"/>
</dbReference>
<reference evidence="1 2" key="1">
    <citation type="submission" date="2019-01" db="EMBL/GenBank/DDBJ databases">
        <title>Draft genome sequences of Candidatus Mycoplasma haemohominis SWG34-3 identified from a patient with pyrexia, anemia and liver dysfunction.</title>
        <authorList>
            <person name="Sekizuka T."/>
            <person name="Hattori N."/>
            <person name="Katano H."/>
            <person name="Takuma T."/>
            <person name="Ito T."/>
            <person name="Arai N."/>
            <person name="Yanai R."/>
            <person name="Ishii S."/>
            <person name="Miura Y."/>
            <person name="Tokunaga T."/>
            <person name="Watanabe H."/>
            <person name="Nomura N."/>
            <person name="Eguchi J."/>
            <person name="Arai T."/>
            <person name="Hasegawa H."/>
            <person name="Nakamaki T."/>
            <person name="Wakita T."/>
            <person name="Niki Y."/>
            <person name="Kuroda M."/>
        </authorList>
    </citation>
    <scope>NUCLEOTIDE SEQUENCE [LARGE SCALE GENOMIC DNA]</scope>
    <source>
        <strain evidence="1">SWG34-3</strain>
    </source>
</reference>
<sequence length="283" mass="30890">MASPVAVGGGVLGAAAVGVGGAYLAGAFEGLGSSEVEIEQKIVLLSQNSEFKTEYGTDGKIGKDYGNYLVAPFGDTSASKDGQIKENNRKWWEQSYENWKRDSENSSQTLSEEFKDTSKVSKAFSDSTDVSDSSTALNRVCKSIYVKEKSTITLNTGSTGNEVKLKRDLFKYCSILGEVKTISEAEEIYNTDTKGKEDANAKKFIAVNGNDKFWAKRNEEFNDISNAGEKSRSKSTVTTSKFKTGLEGNLKSSVKDICQEAYKSSKDNQIDYPTAEVDIFCTL</sequence>
<protein>
    <submittedName>
        <fullName evidence="1">Uncharacterized protein</fullName>
    </submittedName>
</protein>
<name>A0A478FST9_9MOLU</name>